<keyword evidence="2" id="KW-1185">Reference proteome</keyword>
<dbReference type="EMBL" id="OV696703">
    <property type="protein sequence ID" value="CAH1250678.1"/>
    <property type="molecule type" value="Genomic_DNA"/>
</dbReference>
<dbReference type="Proteomes" id="UP000838412">
    <property type="component" value="Chromosome 18"/>
</dbReference>
<gene>
    <name evidence="1" type="primary">Hypp8898</name>
    <name evidence="1" type="ORF">BLAG_LOCUS11320</name>
</gene>
<dbReference type="AlphaFoldDB" id="A0A8K0EF40"/>
<organism evidence="1 2">
    <name type="scientific">Branchiostoma lanceolatum</name>
    <name type="common">Common lancelet</name>
    <name type="synonym">Amphioxus lanceolatum</name>
    <dbReference type="NCBI Taxonomy" id="7740"/>
    <lineage>
        <taxon>Eukaryota</taxon>
        <taxon>Metazoa</taxon>
        <taxon>Chordata</taxon>
        <taxon>Cephalochordata</taxon>
        <taxon>Leptocardii</taxon>
        <taxon>Amphioxiformes</taxon>
        <taxon>Branchiostomatidae</taxon>
        <taxon>Branchiostoma</taxon>
    </lineage>
</organism>
<protein>
    <submittedName>
        <fullName evidence="1">Hypp8898 protein</fullName>
    </submittedName>
</protein>
<evidence type="ECO:0000313" key="2">
    <source>
        <dbReference type="Proteomes" id="UP000838412"/>
    </source>
</evidence>
<accession>A0A8K0EF40</accession>
<name>A0A8K0EF40_BRALA</name>
<proteinExistence type="predicted"/>
<sequence>MEDKDGKIRLRLAEDIINDQVGGAGWMYLDIALQVDKYSPKTVLVKTRKCDPQGKIVLEPKARVKTSNYLLPKDPSAAKILDDVSIQAYPKETSWKQTYNYERSVSGNVSLKAVEAVGFSAEGSKTSKRRVETTCTDLEHRSVDIEDLRSALSALTAQTSAEGIRNETSFLVVSDVLVVGEVSIVETQDSKKDGKVNVDAEVHGVGIEAGGETTKETAASLERSNTGGIILAIKLARVYFDQEGNIERDGVFAGGSYDGNYTLGFGNMDRERHYTMKTLARPIGVKKDKFDIYVSLLGRQNSTDVKVPQDVCETGLHQTRKSLPTGCKLLPLKGILVFKLKKKKNLLSRLKHLFSSKDEEEVKLSKVLVTDLEQDQTYICPCSEETAVTDGRSLWFDCRQWREEVAGQEFEVTVGGNSYSVCEEDPIARVFGDRKCDDVLISWTNAGHGLAGEVIANAAKTFKECGIEANAVIELTEQRRKYDQVCESGSASKCKLELTFEACQVTLRVGEDERIDTLPEKVLSLLVVYHGGQQVTDVSQRLEDLDLLWDNMMLNVNFRVMENGETVVETPEDPNKLLFKIQDAQTDATGLGVDIQVTVPASKLKMTVNEWENMNEVMRRLCRVYDRMNVMHDGKVITDLTQTYRQLGIQAGAHVQLQSWDPENPPVVPTIEGVEDIEKAIESLIQELQEVEQTGSDSESAEYKEQTKENNDWSAVWRILWRHLDLRDGDPDIPPEALKMLIRAVGENTVAGEVLQTILEAALERQEANLESVSERQETILESVSERQETNLESVSERQETILEAERQGEGGMNVEFETAF</sequence>
<evidence type="ECO:0000313" key="1">
    <source>
        <dbReference type="EMBL" id="CAH1250678.1"/>
    </source>
</evidence>
<dbReference type="OrthoDB" id="10036107at2759"/>
<reference evidence="1" key="1">
    <citation type="submission" date="2022-01" db="EMBL/GenBank/DDBJ databases">
        <authorList>
            <person name="Braso-Vives M."/>
        </authorList>
    </citation>
    <scope>NUCLEOTIDE SEQUENCE</scope>
</reference>